<dbReference type="GO" id="GO:0015379">
    <property type="term" value="F:potassium:chloride symporter activity"/>
    <property type="evidence" value="ECO:0007669"/>
    <property type="project" value="InterPro"/>
</dbReference>
<feature type="transmembrane region" description="Helical" evidence="10">
    <location>
        <begin position="238"/>
        <end position="259"/>
    </location>
</feature>
<evidence type="ECO:0000256" key="5">
    <source>
        <dbReference type="ARBA" id="ARBA00022692"/>
    </source>
</evidence>
<evidence type="ECO:0000256" key="3">
    <source>
        <dbReference type="ARBA" id="ARBA00022475"/>
    </source>
</evidence>
<dbReference type="PANTHER" id="PTHR32024:SF3">
    <property type="entry name" value="TRK SYSTEM POTASSIUM UPTAKE PROTEIN"/>
    <property type="match status" value="1"/>
</dbReference>
<evidence type="ECO:0000256" key="4">
    <source>
        <dbReference type="ARBA" id="ARBA00022538"/>
    </source>
</evidence>
<dbReference type="InterPro" id="IPR003445">
    <property type="entry name" value="Cat_transpt"/>
</dbReference>
<evidence type="ECO:0000256" key="6">
    <source>
        <dbReference type="ARBA" id="ARBA00022958"/>
    </source>
</evidence>
<feature type="transmembrane region" description="Helical" evidence="10">
    <location>
        <begin position="7"/>
        <end position="28"/>
    </location>
</feature>
<evidence type="ECO:0000256" key="7">
    <source>
        <dbReference type="ARBA" id="ARBA00022989"/>
    </source>
</evidence>
<accession>A0A3B0RTR6</accession>
<evidence type="ECO:0000256" key="2">
    <source>
        <dbReference type="ARBA" id="ARBA00022448"/>
    </source>
</evidence>
<keyword evidence="8" id="KW-0406">Ion transport</keyword>
<evidence type="ECO:0000256" key="1">
    <source>
        <dbReference type="ARBA" id="ARBA00004651"/>
    </source>
</evidence>
<keyword evidence="7 10" id="KW-1133">Transmembrane helix</keyword>
<name>A0A3B0RTR6_9ZZZZ</name>
<evidence type="ECO:0000256" key="8">
    <source>
        <dbReference type="ARBA" id="ARBA00023065"/>
    </source>
</evidence>
<keyword evidence="2" id="KW-0813">Transport</keyword>
<feature type="transmembrane region" description="Helical" evidence="10">
    <location>
        <begin position="389"/>
        <end position="413"/>
    </location>
</feature>
<keyword evidence="9 10" id="KW-0472">Membrane</keyword>
<feature type="transmembrane region" description="Helical" evidence="10">
    <location>
        <begin position="462"/>
        <end position="481"/>
    </location>
</feature>
<dbReference type="EMBL" id="UOEE01000232">
    <property type="protein sequence ID" value="VAV96820.1"/>
    <property type="molecule type" value="Genomic_DNA"/>
</dbReference>
<keyword evidence="5 10" id="KW-0812">Transmembrane</keyword>
<keyword evidence="4" id="KW-0633">Potassium transport</keyword>
<organism evidence="11">
    <name type="scientific">hydrothermal vent metagenome</name>
    <dbReference type="NCBI Taxonomy" id="652676"/>
    <lineage>
        <taxon>unclassified sequences</taxon>
        <taxon>metagenomes</taxon>
        <taxon>ecological metagenomes</taxon>
    </lineage>
</organism>
<comment type="subcellular location">
    <subcellularLocation>
        <location evidence="1">Cell membrane</location>
        <topology evidence="1">Multi-pass membrane protein</topology>
    </subcellularLocation>
</comment>
<feature type="transmembrane region" description="Helical" evidence="10">
    <location>
        <begin position="332"/>
        <end position="353"/>
    </location>
</feature>
<feature type="transmembrane region" description="Helical" evidence="10">
    <location>
        <begin position="133"/>
        <end position="155"/>
    </location>
</feature>
<dbReference type="PANTHER" id="PTHR32024">
    <property type="entry name" value="TRK SYSTEM POTASSIUM UPTAKE PROTEIN TRKG-RELATED"/>
    <property type="match status" value="1"/>
</dbReference>
<feature type="transmembrane region" description="Helical" evidence="10">
    <location>
        <begin position="70"/>
        <end position="92"/>
    </location>
</feature>
<keyword evidence="3" id="KW-1003">Cell membrane</keyword>
<keyword evidence="6" id="KW-0630">Potassium</keyword>
<sequence length="482" mass="51472">MADLRPVILIIGAMISLLGIFMLAPMLADLMTGHANWRSFAISMVITLFTGIIMLVGTKGGQLRLSVRGAFFLTTASWVLLCLFAALPFLLIEQPLSLTDAIFEAVSGLTTTGSTILSGLDEMNRGILLWRALLQWIGGIGIVVTAMAVLPMLKIGGMQLFSSEWFDPLGKFLPRAGGIAIGLSLVYLALTLACGGIYWLLGMPPFDAMCYAMTTVATGGFTNSDSSFGLYATGGADIAASVFMFAGALPFAAFILALNGRVGTLFRDSQIKAFFMVVVIFTLIASLYIWWQGTVPPERVIRTALFNVISIVTGTGYALGDFQAWGPAMAGMFFLLMFIGGCAGSSSCSIKIFRFQVAAEGLRVYIRRMLHPKEVDVMVYNGHPLPASALYSVLGFIFVFFACFAALAIGLSLSGLEPITAISAAATSITNVGPGLGDIVGPSGNFSSLPDIAKWMMATGMIVGRLEIFTVLVLFTPRFWLS</sequence>
<protein>
    <submittedName>
        <fullName evidence="11">Trk potassium uptake system protein TrkH</fullName>
    </submittedName>
</protein>
<dbReference type="InterPro" id="IPR004772">
    <property type="entry name" value="TrkH"/>
</dbReference>
<feature type="transmembrane region" description="Helical" evidence="10">
    <location>
        <begin position="176"/>
        <end position="201"/>
    </location>
</feature>
<reference evidence="11" key="1">
    <citation type="submission" date="2018-06" db="EMBL/GenBank/DDBJ databases">
        <authorList>
            <person name="Zhirakovskaya E."/>
        </authorList>
    </citation>
    <scope>NUCLEOTIDE SEQUENCE</scope>
</reference>
<dbReference type="Pfam" id="PF02386">
    <property type="entry name" value="TrkH"/>
    <property type="match status" value="1"/>
</dbReference>
<dbReference type="AlphaFoldDB" id="A0A3B0RTR6"/>
<gene>
    <name evidence="11" type="ORF">MNBD_ALPHA06-1934</name>
</gene>
<dbReference type="GO" id="GO:0005886">
    <property type="term" value="C:plasma membrane"/>
    <property type="evidence" value="ECO:0007669"/>
    <property type="project" value="UniProtKB-SubCell"/>
</dbReference>
<evidence type="ECO:0000313" key="11">
    <source>
        <dbReference type="EMBL" id="VAV96820.1"/>
    </source>
</evidence>
<dbReference type="PIRSF" id="PIRSF006247">
    <property type="entry name" value="TrkH"/>
    <property type="match status" value="1"/>
</dbReference>
<proteinExistence type="predicted"/>
<feature type="transmembrane region" description="Helical" evidence="10">
    <location>
        <begin position="40"/>
        <end position="58"/>
    </location>
</feature>
<feature type="transmembrane region" description="Helical" evidence="10">
    <location>
        <begin position="271"/>
        <end position="291"/>
    </location>
</feature>
<evidence type="ECO:0000256" key="10">
    <source>
        <dbReference type="SAM" id="Phobius"/>
    </source>
</evidence>
<evidence type="ECO:0000256" key="9">
    <source>
        <dbReference type="ARBA" id="ARBA00023136"/>
    </source>
</evidence>